<accession>A0A8H2JGN0</accession>
<organism evidence="3">
    <name type="scientific">Mycolicibacterium mucogenicum DSM 44124</name>
    <dbReference type="NCBI Taxonomy" id="1226753"/>
    <lineage>
        <taxon>Bacteria</taxon>
        <taxon>Bacillati</taxon>
        <taxon>Actinomycetota</taxon>
        <taxon>Actinomycetes</taxon>
        <taxon>Mycobacteriales</taxon>
        <taxon>Mycobacteriaceae</taxon>
        <taxon>Mycolicibacterium</taxon>
    </lineage>
</organism>
<evidence type="ECO:0000256" key="1">
    <source>
        <dbReference type="SAM" id="MobiDB-lite"/>
    </source>
</evidence>
<proteinExistence type="predicted"/>
<evidence type="ECO:0000259" key="2">
    <source>
        <dbReference type="Pfam" id="PF08237"/>
    </source>
</evidence>
<feature type="compositionally biased region" description="Basic and acidic residues" evidence="1">
    <location>
        <begin position="529"/>
        <end position="549"/>
    </location>
</feature>
<reference evidence="3" key="1">
    <citation type="submission" date="2018-01" db="EMBL/GenBank/DDBJ databases">
        <title>Comparative genomics of Mycobacterium mucogenicum and Mycobacterium neoaurum clade members emphasizing tRNA and non-coding RNA.</title>
        <authorList>
            <person name="Behra P.R.K."/>
            <person name="Pettersson B.M.F."/>
            <person name="Das S."/>
            <person name="Dasgupta S."/>
            <person name="Kirsebom L.A."/>
        </authorList>
    </citation>
    <scope>NUCLEOTIDE SEQUENCE</scope>
    <source>
        <strain evidence="3">DSM 44124</strain>
    </source>
</reference>
<dbReference type="InterPro" id="IPR029058">
    <property type="entry name" value="AB_hydrolase_fold"/>
</dbReference>
<dbReference type="Gene3D" id="3.40.50.1820">
    <property type="entry name" value="alpha/beta hydrolase"/>
    <property type="match status" value="1"/>
</dbReference>
<feature type="compositionally biased region" description="Basic and acidic residues" evidence="1">
    <location>
        <begin position="418"/>
        <end position="447"/>
    </location>
</feature>
<name>A0A8H2JGN0_MYCMU</name>
<feature type="compositionally biased region" description="Polar residues" evidence="1">
    <location>
        <begin position="449"/>
        <end position="460"/>
    </location>
</feature>
<dbReference type="AlphaFoldDB" id="A0A8H2JGN0"/>
<dbReference type="EMBL" id="POTL01000001">
    <property type="protein sequence ID" value="TLH55553.1"/>
    <property type="molecule type" value="Genomic_DNA"/>
</dbReference>
<protein>
    <submittedName>
        <fullName evidence="3">PE-PPE domain-containing protein</fullName>
    </submittedName>
</protein>
<evidence type="ECO:0000313" key="3">
    <source>
        <dbReference type="EMBL" id="TLH55553.1"/>
    </source>
</evidence>
<feature type="compositionally biased region" description="Basic and acidic residues" evidence="1">
    <location>
        <begin position="461"/>
        <end position="475"/>
    </location>
</feature>
<feature type="compositionally biased region" description="Low complexity" evidence="1">
    <location>
        <begin position="408"/>
        <end position="417"/>
    </location>
</feature>
<dbReference type="InterPro" id="IPR013228">
    <property type="entry name" value="PE-PPE_C"/>
</dbReference>
<comment type="caution">
    <text evidence="3">The sequence shown here is derived from an EMBL/GenBank/DDBJ whole genome shotgun (WGS) entry which is preliminary data.</text>
</comment>
<gene>
    <name evidence="3" type="ORF">C1S78_27090</name>
</gene>
<feature type="compositionally biased region" description="Low complexity" evidence="1">
    <location>
        <begin position="512"/>
        <end position="528"/>
    </location>
</feature>
<sequence>MVFRMPEHHPFCVRRRSCKFPSKGLVAGVPSGSRLAGGAPMSVQMWPTRSPAVRGVPRIFLLVALCCALLVSPATNITSSFVVGLMNTVIGIGGRGDPTSANIPAKLNHTVVPPGYAYLPINYPASIQLSASTTVSGPKVYNAITSRPGEQLIVAGYSEGSLGAEWAKRRLLANGTGPAPSQLSFVMIGSPFAGNGGIFERFPGMNVPFIVNNQGPSAPSPYDTTFYTREYDPYADFPAYFNPLSLANSLLGVMYAHPDAYYDSYIPGTTPAIITVVPDNGAGGTDTYVFIKTPDLPLLVPLRIGAGAIGLTPLVKPLLDAVEPLLRVLVDMGYTDRENLNPAKKTPFSLFTPLSKIVETLNAIPGALQEGANNFVDDIRSQLHLPPLAATPTVTPPVTTLDASAKRTAAPAPVAATVEDKPAVNTKADEPDTKTDVKSDTKSDVKNEPAQSPAATPATDTDQKPADATEPEPKSTKPQADPDTPPAKSTNPKTDPDAPPVKVTKPKKKKNAPTTDTDADTPKSSSSDSDAKDNPKTKGGSKNDAKTGTHSEQSAA</sequence>
<feature type="domain" description="PE-PPE" evidence="2">
    <location>
        <begin position="128"/>
        <end position="334"/>
    </location>
</feature>
<feature type="region of interest" description="Disordered" evidence="1">
    <location>
        <begin position="403"/>
        <end position="556"/>
    </location>
</feature>
<dbReference type="Pfam" id="PF08237">
    <property type="entry name" value="PE-PPE"/>
    <property type="match status" value="1"/>
</dbReference>